<proteinExistence type="predicted"/>
<feature type="region of interest" description="Disordered" evidence="1">
    <location>
        <begin position="210"/>
        <end position="230"/>
    </location>
</feature>
<dbReference type="InParanoid" id="A0A1Y2EFR4"/>
<comment type="caution">
    <text evidence="3">The sequence shown here is derived from an EMBL/GenBank/DDBJ whole genome shotgun (WGS) entry which is preliminary data.</text>
</comment>
<reference evidence="3 4" key="1">
    <citation type="submission" date="2016-07" db="EMBL/GenBank/DDBJ databases">
        <title>Pervasive Adenine N6-methylation of Active Genes in Fungi.</title>
        <authorList>
            <consortium name="DOE Joint Genome Institute"/>
            <person name="Mondo S.J."/>
            <person name="Dannebaum R.O."/>
            <person name="Kuo R.C."/>
            <person name="Labutti K."/>
            <person name="Haridas S."/>
            <person name="Kuo A."/>
            <person name="Salamov A."/>
            <person name="Ahrendt S.R."/>
            <person name="Lipzen A."/>
            <person name="Sullivan W."/>
            <person name="Andreopoulos W.B."/>
            <person name="Clum A."/>
            <person name="Lindquist E."/>
            <person name="Daum C."/>
            <person name="Ramamoorthy G.K."/>
            <person name="Gryganskyi A."/>
            <person name="Culley D."/>
            <person name="Magnuson J.K."/>
            <person name="James T.Y."/>
            <person name="O'Malley M.A."/>
            <person name="Stajich J.E."/>
            <person name="Spatafora J.W."/>
            <person name="Visel A."/>
            <person name="Grigoriev I.V."/>
        </authorList>
    </citation>
    <scope>NUCLEOTIDE SEQUENCE [LARGE SCALE GENOMIC DNA]</scope>
    <source>
        <strain evidence="3 4">CBS 129021</strain>
    </source>
</reference>
<keyword evidence="4" id="KW-1185">Reference proteome</keyword>
<feature type="compositionally biased region" description="Polar residues" evidence="1">
    <location>
        <begin position="289"/>
        <end position="301"/>
    </location>
</feature>
<evidence type="ECO:0000313" key="4">
    <source>
        <dbReference type="Proteomes" id="UP000193689"/>
    </source>
</evidence>
<feature type="region of interest" description="Disordered" evidence="1">
    <location>
        <begin position="281"/>
        <end position="462"/>
    </location>
</feature>
<keyword evidence="2" id="KW-0472">Membrane</keyword>
<evidence type="ECO:0000313" key="3">
    <source>
        <dbReference type="EMBL" id="ORY70257.1"/>
    </source>
</evidence>
<organism evidence="3 4">
    <name type="scientific">Pseudomassariella vexata</name>
    <dbReference type="NCBI Taxonomy" id="1141098"/>
    <lineage>
        <taxon>Eukaryota</taxon>
        <taxon>Fungi</taxon>
        <taxon>Dikarya</taxon>
        <taxon>Ascomycota</taxon>
        <taxon>Pezizomycotina</taxon>
        <taxon>Sordariomycetes</taxon>
        <taxon>Xylariomycetidae</taxon>
        <taxon>Amphisphaeriales</taxon>
        <taxon>Pseudomassariaceae</taxon>
        <taxon>Pseudomassariella</taxon>
    </lineage>
</organism>
<sequence>MILPHRSPLVLRSIDNDLSLRRVFRRSNDKGPTQGYLIIIGIVVVAIVAIAGIFICARRKNRANNGKKRGGYQQTDGNERVSSRYSAALARALQPPPNFDTAISEANRARERQATVDRNTSIRSIMTLPAYRTKANENERVLGREGERDGVDVVVELPNAEEEEALRENEMETMYRIRLARRQAIEEREERRRLRREARDRGDMVALAELSQRQSAASHSSTVEELREEQERIRIQRQQAVSSVSYADLGVARLDGTRLRANSAESERVGLLSDAASITLSTHRRERSASSVLSFDSNQEFPSPGLPRCSATTPQLQAQHTGGSQRSGRAGSSPEMIEADLGDEGMPPHSPPGYDDVSLDDTPRSGATTPLFNEPPPEYSGPTMRDRRLSAHAPSMMHSPDLDDGDLSRRSSHTSAGPSARSSRGVGGAPQLPSLRLTTGLPQIIVEPSSAHPRSRSGSEQR</sequence>
<dbReference type="Proteomes" id="UP000193689">
    <property type="component" value="Unassembled WGS sequence"/>
</dbReference>
<accession>A0A1Y2EFR4</accession>
<evidence type="ECO:0000256" key="2">
    <source>
        <dbReference type="SAM" id="Phobius"/>
    </source>
</evidence>
<dbReference type="AlphaFoldDB" id="A0A1Y2EFR4"/>
<keyword evidence="2" id="KW-0812">Transmembrane</keyword>
<feature type="transmembrane region" description="Helical" evidence="2">
    <location>
        <begin position="36"/>
        <end position="57"/>
    </location>
</feature>
<dbReference type="RefSeq" id="XP_040720207.1">
    <property type="nucleotide sequence ID" value="XM_040853311.1"/>
</dbReference>
<dbReference type="EMBL" id="MCFJ01000002">
    <property type="protein sequence ID" value="ORY70257.1"/>
    <property type="molecule type" value="Genomic_DNA"/>
</dbReference>
<dbReference type="OrthoDB" id="5376312at2759"/>
<keyword evidence="2" id="KW-1133">Transmembrane helix</keyword>
<evidence type="ECO:0000256" key="1">
    <source>
        <dbReference type="SAM" id="MobiDB-lite"/>
    </source>
</evidence>
<protein>
    <submittedName>
        <fullName evidence="3">Uncharacterized protein</fullName>
    </submittedName>
</protein>
<feature type="compositionally biased region" description="Low complexity" evidence="1">
    <location>
        <begin position="322"/>
        <end position="333"/>
    </location>
</feature>
<gene>
    <name evidence="3" type="ORF">BCR38DRAFT_103170</name>
</gene>
<name>A0A1Y2EFR4_9PEZI</name>
<feature type="compositionally biased region" description="Polar residues" evidence="1">
    <location>
        <begin position="413"/>
        <end position="422"/>
    </location>
</feature>
<dbReference type="GeneID" id="63769523"/>
<feature type="compositionally biased region" description="Polar residues" evidence="1">
    <location>
        <begin position="211"/>
        <end position="221"/>
    </location>
</feature>
<feature type="compositionally biased region" description="Polar residues" evidence="1">
    <location>
        <begin position="310"/>
        <end position="321"/>
    </location>
</feature>